<dbReference type="SUPFAM" id="SSF143113">
    <property type="entry name" value="NAP-like"/>
    <property type="match status" value="1"/>
</dbReference>
<comment type="caution">
    <text evidence="3">The sequence shown here is derived from an EMBL/GenBank/DDBJ whole genome shotgun (WGS) entry which is preliminary data.</text>
</comment>
<dbReference type="InterPro" id="IPR037231">
    <property type="entry name" value="NAP-like_sf"/>
</dbReference>
<keyword evidence="4" id="KW-1185">Reference proteome</keyword>
<feature type="region of interest" description="Disordered" evidence="2">
    <location>
        <begin position="112"/>
        <end position="148"/>
    </location>
</feature>
<name>A0A833SBJ3_9CERV</name>
<feature type="region of interest" description="Disordered" evidence="2">
    <location>
        <begin position="1"/>
        <end position="28"/>
    </location>
</feature>
<evidence type="ECO:0000256" key="2">
    <source>
        <dbReference type="SAM" id="MobiDB-lite"/>
    </source>
</evidence>
<reference evidence="3 4" key="1">
    <citation type="submission" date="2019-10" db="EMBL/GenBank/DDBJ databases">
        <title>Chromosome-level genome assembly of Tarim red deer.</title>
        <authorList>
            <person name="Ba H."/>
        </authorList>
    </citation>
    <scope>NUCLEOTIDE SEQUENCE [LARGE SCALE GENOMIC DNA]</scope>
    <source>
        <strain evidence="3">CEY-2017</strain>
        <tissue evidence="3">Blood</tissue>
    </source>
</reference>
<dbReference type="Gene3D" id="3.30.1120.90">
    <property type="entry name" value="Nucleosome assembly protein"/>
    <property type="match status" value="1"/>
</dbReference>
<dbReference type="AlphaFoldDB" id="A0A833SBJ3"/>
<dbReference type="InterPro" id="IPR002164">
    <property type="entry name" value="NAP_family"/>
</dbReference>
<evidence type="ECO:0000256" key="1">
    <source>
        <dbReference type="ARBA" id="ARBA00009947"/>
    </source>
</evidence>
<dbReference type="EMBL" id="WMHW01000041">
    <property type="protein sequence ID" value="KAF4008065.1"/>
    <property type="molecule type" value="Genomic_DNA"/>
</dbReference>
<evidence type="ECO:0000313" key="3">
    <source>
        <dbReference type="EMBL" id="KAF4008065.1"/>
    </source>
</evidence>
<dbReference type="Proteomes" id="UP000631465">
    <property type="component" value="Unassembled WGS sequence"/>
</dbReference>
<dbReference type="GO" id="GO:0005634">
    <property type="term" value="C:nucleus"/>
    <property type="evidence" value="ECO:0007669"/>
    <property type="project" value="InterPro"/>
</dbReference>
<dbReference type="PANTHER" id="PTHR11875">
    <property type="entry name" value="TESTIS-SPECIFIC Y-ENCODED PROTEIN"/>
    <property type="match status" value="1"/>
</dbReference>
<accession>A0A833SBJ3</accession>
<sequence>MSGPFTSVPARGHSHVPEERERRPEEGGSVLGLWTFLAGSPGARDSGQGACRRDAVHGWDFAGTRWHSSRRGHPLRGGGGGGQWGSLVDGDEAGIGQVCQLLAEDVTEEVEVVADEERDQGSSQELEEKTLEEQGLERPGGPSEQPAPNVLQALTALQLEVSSLHEENRRASVRFMHMNHLRRKRHLARRSAILQGIPGFWAKDVRSHPRSRCKLIFSFRENPYFWNTVIVKGYYLDITGYRARHSTPVHWFWDFERVAPSLRLDTRSLNFLNWLSGHNCTESNRTTEIIGQDVWDDPLKYYPREEICATSDS</sequence>
<evidence type="ECO:0008006" key="5">
    <source>
        <dbReference type="Google" id="ProtNLM"/>
    </source>
</evidence>
<feature type="compositionally biased region" description="Gly residues" evidence="2">
    <location>
        <begin position="75"/>
        <end position="84"/>
    </location>
</feature>
<organism evidence="3 4">
    <name type="scientific">Cervus hanglu yarkandensis</name>
    <name type="common">Yarkand deer</name>
    <dbReference type="NCBI Taxonomy" id="84702"/>
    <lineage>
        <taxon>Eukaryota</taxon>
        <taxon>Metazoa</taxon>
        <taxon>Chordata</taxon>
        <taxon>Craniata</taxon>
        <taxon>Vertebrata</taxon>
        <taxon>Euteleostomi</taxon>
        <taxon>Mammalia</taxon>
        <taxon>Eutheria</taxon>
        <taxon>Laurasiatheria</taxon>
        <taxon>Artiodactyla</taxon>
        <taxon>Ruminantia</taxon>
        <taxon>Pecora</taxon>
        <taxon>Cervidae</taxon>
        <taxon>Cervinae</taxon>
        <taxon>Cervus</taxon>
    </lineage>
</organism>
<feature type="compositionally biased region" description="Basic and acidic residues" evidence="2">
    <location>
        <begin position="15"/>
        <end position="26"/>
    </location>
</feature>
<dbReference type="GO" id="GO:0006334">
    <property type="term" value="P:nucleosome assembly"/>
    <property type="evidence" value="ECO:0007669"/>
    <property type="project" value="InterPro"/>
</dbReference>
<feature type="compositionally biased region" description="Basic and acidic residues" evidence="2">
    <location>
        <begin position="126"/>
        <end position="136"/>
    </location>
</feature>
<protein>
    <recommendedName>
        <fullName evidence="5">Testis-specific Y-encoded protein 1-like</fullName>
    </recommendedName>
</protein>
<evidence type="ECO:0000313" key="4">
    <source>
        <dbReference type="Proteomes" id="UP000631465"/>
    </source>
</evidence>
<proteinExistence type="inferred from homology"/>
<comment type="similarity">
    <text evidence="1">Belongs to the nucleosome assembly protein (NAP) family.</text>
</comment>
<feature type="region of interest" description="Disordered" evidence="2">
    <location>
        <begin position="67"/>
        <end position="89"/>
    </location>
</feature>
<gene>
    <name evidence="3" type="ORF">G4228_019620</name>
</gene>